<comment type="caution">
    <text evidence="1">The sequence shown here is derived from an EMBL/GenBank/DDBJ whole genome shotgun (WGS) entry which is preliminary data.</text>
</comment>
<name>A0A2P7QVC0_9SPHN</name>
<gene>
    <name evidence="1" type="ORF">C7I55_06350</name>
</gene>
<dbReference type="AlphaFoldDB" id="A0A2P7QVC0"/>
<dbReference type="Proteomes" id="UP000241167">
    <property type="component" value="Unassembled WGS sequence"/>
</dbReference>
<evidence type="ECO:0000313" key="2">
    <source>
        <dbReference type="Proteomes" id="UP000241167"/>
    </source>
</evidence>
<organism evidence="1 2">
    <name type="scientific">Allosphingosinicella deserti</name>
    <dbReference type="NCBI Taxonomy" id="2116704"/>
    <lineage>
        <taxon>Bacteria</taxon>
        <taxon>Pseudomonadati</taxon>
        <taxon>Pseudomonadota</taxon>
        <taxon>Alphaproteobacteria</taxon>
        <taxon>Sphingomonadales</taxon>
        <taxon>Sphingomonadaceae</taxon>
        <taxon>Allosphingosinicella</taxon>
    </lineage>
</organism>
<dbReference type="EMBL" id="PXYI01000002">
    <property type="protein sequence ID" value="PSJ41884.1"/>
    <property type="molecule type" value="Genomic_DNA"/>
</dbReference>
<evidence type="ECO:0000313" key="1">
    <source>
        <dbReference type="EMBL" id="PSJ41884.1"/>
    </source>
</evidence>
<keyword evidence="2" id="KW-1185">Reference proteome</keyword>
<reference evidence="1 2" key="1">
    <citation type="submission" date="2018-03" db="EMBL/GenBank/DDBJ databases">
        <title>The draft genome of Sphingosinicella sp. GL-C-18.</title>
        <authorList>
            <person name="Liu L."/>
            <person name="Li L."/>
            <person name="Liang L."/>
            <person name="Zhang X."/>
            <person name="Wang T."/>
        </authorList>
    </citation>
    <scope>NUCLEOTIDE SEQUENCE [LARGE SCALE GENOMIC DNA]</scope>
    <source>
        <strain evidence="1 2">GL-C-18</strain>
    </source>
</reference>
<dbReference type="OrthoDB" id="9889330at2"/>
<accession>A0A2P7QVC0</accession>
<proteinExistence type="predicted"/>
<protein>
    <submittedName>
        <fullName evidence="1">Uncharacterized protein</fullName>
    </submittedName>
</protein>
<dbReference type="RefSeq" id="WP_146150940.1">
    <property type="nucleotide sequence ID" value="NZ_PXYI01000002.1"/>
</dbReference>
<sequence>MSRRESIRHHADRAFQELERARSASTEEAAMAHLELSELHLGRMHSLTEAPAAHLQIVRN</sequence>